<sequence>MRAFCMDAMEIKSKTGPFPVSLIPDCCFPFPEYIAPMNVDYLIVGQGIAGTMLAWFLHLEGKSFAVIDNGADVTASKVAAGIINPVTGRRYHTTWKADELHPFALKTYSELGTHFNTHYIFSKDIIEFFPSADARNIFIEKVQAGNTYMDAYPDQNRFNGQVNYDFGCGRIAPAYVTSLGLLLADMRRWLRSENRLVESAFETGALQLTGDGVRYEAINAGKVIFCEGASGAENPWFRLLPWALNKGEALIIECRDLEQEHLMKKGFLLAPLPVQHTFWAGSNYAWEGLTEGPTEAFRTRTSALLDAMLKLPYSILAHKAAVRPATVERRPFVGLHPLHPQIGILNGLGTKGTSLAPYFAQQLLRHLTHGSPLTPEADVNRFTKTLAR</sequence>
<dbReference type="InterPro" id="IPR006076">
    <property type="entry name" value="FAD-dep_OxRdtase"/>
</dbReference>
<dbReference type="AlphaFoldDB" id="A0A4R1BMK5"/>
<dbReference type="Gene3D" id="3.30.9.10">
    <property type="entry name" value="D-Amino Acid Oxidase, subunit A, domain 2"/>
    <property type="match status" value="1"/>
</dbReference>
<dbReference type="InterPro" id="IPR036188">
    <property type="entry name" value="FAD/NAD-bd_sf"/>
</dbReference>
<feature type="domain" description="FAD dependent oxidoreductase" evidence="1">
    <location>
        <begin position="40"/>
        <end position="362"/>
    </location>
</feature>
<evidence type="ECO:0000259" key="1">
    <source>
        <dbReference type="Pfam" id="PF01266"/>
    </source>
</evidence>
<dbReference type="Pfam" id="PF01266">
    <property type="entry name" value="DAO"/>
    <property type="match status" value="1"/>
</dbReference>
<reference evidence="2 3" key="1">
    <citation type="submission" date="2019-03" db="EMBL/GenBank/DDBJ databases">
        <authorList>
            <person name="Kim M.K.M."/>
        </authorList>
    </citation>
    <scope>NUCLEOTIDE SEQUENCE [LARGE SCALE GENOMIC DNA]</scope>
    <source>
        <strain evidence="2 3">17J68-12</strain>
    </source>
</reference>
<dbReference type="OrthoDB" id="214253at2"/>
<evidence type="ECO:0000313" key="3">
    <source>
        <dbReference type="Proteomes" id="UP000295334"/>
    </source>
</evidence>
<gene>
    <name evidence="2" type="ORF">EPD60_03865</name>
</gene>
<dbReference type="Gene3D" id="3.50.50.60">
    <property type="entry name" value="FAD/NAD(P)-binding domain"/>
    <property type="match status" value="2"/>
</dbReference>
<dbReference type="EMBL" id="SJZI01000004">
    <property type="protein sequence ID" value="TCJ18645.1"/>
    <property type="molecule type" value="Genomic_DNA"/>
</dbReference>
<dbReference type="SUPFAM" id="SSF51905">
    <property type="entry name" value="FAD/NAD(P)-binding domain"/>
    <property type="match status" value="1"/>
</dbReference>
<organism evidence="2 3">
    <name type="scientific">Flaviaesturariibacter flavus</name>
    <dbReference type="NCBI Taxonomy" id="2502780"/>
    <lineage>
        <taxon>Bacteria</taxon>
        <taxon>Pseudomonadati</taxon>
        <taxon>Bacteroidota</taxon>
        <taxon>Chitinophagia</taxon>
        <taxon>Chitinophagales</taxon>
        <taxon>Chitinophagaceae</taxon>
        <taxon>Flaviaestuariibacter</taxon>
    </lineage>
</organism>
<evidence type="ECO:0000313" key="2">
    <source>
        <dbReference type="EMBL" id="TCJ18645.1"/>
    </source>
</evidence>
<accession>A0A4R1BMK5</accession>
<proteinExistence type="predicted"/>
<name>A0A4R1BMK5_9BACT</name>
<dbReference type="Proteomes" id="UP000295334">
    <property type="component" value="Unassembled WGS sequence"/>
</dbReference>
<protein>
    <submittedName>
        <fullName evidence="2">FAD-binding oxidoreductase</fullName>
    </submittedName>
</protein>
<comment type="caution">
    <text evidence="2">The sequence shown here is derived from an EMBL/GenBank/DDBJ whole genome shotgun (WGS) entry which is preliminary data.</text>
</comment>
<keyword evidence="3" id="KW-1185">Reference proteome</keyword>